<dbReference type="Gene3D" id="3.30.2410.10">
    <property type="entry name" value="Hect, E3 ligase catalytic domain"/>
    <property type="match status" value="1"/>
</dbReference>
<comment type="caution">
    <text evidence="5">The sequence shown here is derived from an EMBL/GenBank/DDBJ whole genome shotgun (WGS) entry which is preliminary data.</text>
</comment>
<organism evidence="5 6">
    <name type="scientific">Pleurodeles waltl</name>
    <name type="common">Iberian ribbed newt</name>
    <dbReference type="NCBI Taxonomy" id="8319"/>
    <lineage>
        <taxon>Eukaryota</taxon>
        <taxon>Metazoa</taxon>
        <taxon>Chordata</taxon>
        <taxon>Craniata</taxon>
        <taxon>Vertebrata</taxon>
        <taxon>Euteleostomi</taxon>
        <taxon>Amphibia</taxon>
        <taxon>Batrachia</taxon>
        <taxon>Caudata</taxon>
        <taxon>Salamandroidea</taxon>
        <taxon>Salamandridae</taxon>
        <taxon>Pleurodelinae</taxon>
        <taxon>Pleurodeles</taxon>
    </lineage>
</organism>
<dbReference type="Proteomes" id="UP001066276">
    <property type="component" value="Chromosome 11"/>
</dbReference>
<feature type="active site" description="Glycyl thioester intermediate" evidence="3">
    <location>
        <position position="391"/>
    </location>
</feature>
<proteinExistence type="predicted"/>
<dbReference type="Pfam" id="PF00632">
    <property type="entry name" value="HECT"/>
    <property type="match status" value="1"/>
</dbReference>
<evidence type="ECO:0000256" key="2">
    <source>
        <dbReference type="ARBA" id="ARBA00022786"/>
    </source>
</evidence>
<dbReference type="InterPro" id="IPR000569">
    <property type="entry name" value="HECT_dom"/>
</dbReference>
<evidence type="ECO:0000313" key="5">
    <source>
        <dbReference type="EMBL" id="KAJ1088233.1"/>
    </source>
</evidence>
<dbReference type="SUPFAM" id="SSF56204">
    <property type="entry name" value="Hect, E3 ligase catalytic domain"/>
    <property type="match status" value="1"/>
</dbReference>
<gene>
    <name evidence="5" type="ORF">NDU88_001392</name>
</gene>
<reference evidence="5" key="1">
    <citation type="journal article" date="2022" name="bioRxiv">
        <title>Sequencing and chromosome-scale assembly of the giantPleurodeles waltlgenome.</title>
        <authorList>
            <person name="Brown T."/>
            <person name="Elewa A."/>
            <person name="Iarovenko S."/>
            <person name="Subramanian E."/>
            <person name="Araus A.J."/>
            <person name="Petzold A."/>
            <person name="Susuki M."/>
            <person name="Suzuki K.-i.T."/>
            <person name="Hayashi T."/>
            <person name="Toyoda A."/>
            <person name="Oliveira C."/>
            <person name="Osipova E."/>
            <person name="Leigh N.D."/>
            <person name="Simon A."/>
            <person name="Yun M.H."/>
        </authorList>
    </citation>
    <scope>NUCLEOTIDE SEQUENCE</scope>
    <source>
        <strain evidence="5">20211129_DDA</strain>
        <tissue evidence="5">Liver</tissue>
    </source>
</reference>
<dbReference type="EMBL" id="JANPWB010000015">
    <property type="protein sequence ID" value="KAJ1088233.1"/>
    <property type="molecule type" value="Genomic_DNA"/>
</dbReference>
<dbReference type="PROSITE" id="PS50237">
    <property type="entry name" value="HECT"/>
    <property type="match status" value="1"/>
</dbReference>
<dbReference type="GO" id="GO:0004842">
    <property type="term" value="F:ubiquitin-protein transferase activity"/>
    <property type="evidence" value="ECO:0007669"/>
    <property type="project" value="InterPro"/>
</dbReference>
<accession>A0AAV7LFU1</accession>
<sequence>MRAIIWLQCDLNKKDGCRFKGIFVDLLHSLKNIKLLMPCHNKLVQPLLMDKQSLSGLIISKLFKQKSVYLQPSKQILELPELQGPEKGIEDKSDLVMWLESEATFSSNSAESEYPVKEDSSDPLNVSNYTATAVSANMARESTLQISSSHSVLSEGFDDHYRCYTELLIDNVQIPDEEEFDDSITNIAERNEVHERARKTGRHSVVMPKIENASSLENLQGLIQKHSTVLSIAGCFRPLKSLNDKRELLEDFINWYIVGRTVPSLVRLKEGLKTLGVLQAMEIHKHIFEEAFVWMEQEITTDTINGMFNIKFSPSGSNYRIQEEHIFGYWRDYLQDCEELTCQAKIKDILCFVTGAYTVPPLGFNPQPSIEFLHVCSGQVQLSMFPEANTCGNVLRFPLSMSYEEFKTNMDFGILNSPGFGRA</sequence>
<evidence type="ECO:0000259" key="4">
    <source>
        <dbReference type="PROSITE" id="PS50237"/>
    </source>
</evidence>
<keyword evidence="2 3" id="KW-0833">Ubl conjugation pathway</keyword>
<name>A0AAV7LFU1_PLEWA</name>
<evidence type="ECO:0000256" key="1">
    <source>
        <dbReference type="ARBA" id="ARBA00022679"/>
    </source>
</evidence>
<dbReference type="AlphaFoldDB" id="A0AAV7LFU1"/>
<keyword evidence="6" id="KW-1185">Reference proteome</keyword>
<dbReference type="InterPro" id="IPR035983">
    <property type="entry name" value="Hect_E3_ubiquitin_ligase"/>
</dbReference>
<evidence type="ECO:0000256" key="3">
    <source>
        <dbReference type="PROSITE-ProRule" id="PRU00104"/>
    </source>
</evidence>
<protein>
    <recommendedName>
        <fullName evidence="4">HECT domain-containing protein</fullName>
    </recommendedName>
</protein>
<keyword evidence="1" id="KW-0808">Transferase</keyword>
<evidence type="ECO:0000313" key="6">
    <source>
        <dbReference type="Proteomes" id="UP001066276"/>
    </source>
</evidence>
<feature type="domain" description="HECT" evidence="4">
    <location>
        <begin position="347"/>
        <end position="423"/>
    </location>
</feature>